<name>A0A2R8AD55_9RHOB</name>
<dbReference type="RefSeq" id="WP_108782891.1">
    <property type="nucleotide sequence ID" value="NZ_OMKW01000003.1"/>
</dbReference>
<dbReference type="PRINTS" id="PR01270">
    <property type="entry name" value="HDASUPER"/>
</dbReference>
<dbReference type="EMBL" id="OMKW01000003">
    <property type="protein sequence ID" value="SPF30177.1"/>
    <property type="molecule type" value="Genomic_DNA"/>
</dbReference>
<keyword evidence="3" id="KW-0378">Hydrolase</keyword>
<accession>A0A2R8AD55</accession>
<feature type="domain" description="Histone deacetylase" evidence="2">
    <location>
        <begin position="19"/>
        <end position="304"/>
    </location>
</feature>
<dbReference type="InterPro" id="IPR037138">
    <property type="entry name" value="His_deacetylse_dom_sf"/>
</dbReference>
<dbReference type="GO" id="GO:0016787">
    <property type="term" value="F:hydrolase activity"/>
    <property type="evidence" value="ECO:0007669"/>
    <property type="project" value="UniProtKB-KW"/>
</dbReference>
<dbReference type="Gene3D" id="3.40.800.20">
    <property type="entry name" value="Histone deacetylase domain"/>
    <property type="match status" value="1"/>
</dbReference>
<sequence>MTRLYTHPASRNHVTPQGHPEQVARIVAIENALADPAFDALDRVAAPLVSDDILLRVHPQSHLDRIAAASPADGMAQLDADTWLSPGSHEAARRAAGAAADAVDHVMATGGNAFCAMRPPGHHAEKTTPMGFCLFGSVAAAARHALDHHGLSRVAVVDFDVHHGNGTQDLLWHEDRVLFVSSHQMPLYPGSGYASETGASGNILNLPLDGGSDGTEMRAAYEAEVFPALEAYKPELLLVSAGFDAHAADPLAGLNWVEEDFIWITERLCDIADTHCAGRLVSCLEGGYDLDALASSVAAHVAVLMKRDTA</sequence>
<evidence type="ECO:0000259" key="2">
    <source>
        <dbReference type="Pfam" id="PF00850"/>
    </source>
</evidence>
<dbReference type="GO" id="GO:0040029">
    <property type="term" value="P:epigenetic regulation of gene expression"/>
    <property type="evidence" value="ECO:0007669"/>
    <property type="project" value="TreeGrafter"/>
</dbReference>
<reference evidence="3 4" key="1">
    <citation type="submission" date="2018-03" db="EMBL/GenBank/DDBJ databases">
        <authorList>
            <person name="Keele B.F."/>
        </authorList>
    </citation>
    <scope>NUCLEOTIDE SEQUENCE [LARGE SCALE GENOMIC DNA]</scope>
    <source>
        <strain evidence="3 4">CeCT 8812</strain>
    </source>
</reference>
<evidence type="ECO:0000313" key="4">
    <source>
        <dbReference type="Proteomes" id="UP000244932"/>
    </source>
</evidence>
<dbReference type="Pfam" id="PF00850">
    <property type="entry name" value="Hist_deacetyl"/>
    <property type="match status" value="1"/>
</dbReference>
<dbReference type="OrthoDB" id="9808367at2"/>
<keyword evidence="4" id="KW-1185">Reference proteome</keyword>
<dbReference type="SUPFAM" id="SSF52768">
    <property type="entry name" value="Arginase/deacetylase"/>
    <property type="match status" value="1"/>
</dbReference>
<dbReference type="InterPro" id="IPR023696">
    <property type="entry name" value="Ureohydrolase_dom_sf"/>
</dbReference>
<evidence type="ECO:0000313" key="3">
    <source>
        <dbReference type="EMBL" id="SPF30177.1"/>
    </source>
</evidence>
<gene>
    <name evidence="3" type="primary">hdaH_2</name>
    <name evidence="3" type="ORF">POI8812_02511</name>
</gene>
<dbReference type="PANTHER" id="PTHR10625">
    <property type="entry name" value="HISTONE DEACETYLASE HDAC1-RELATED"/>
    <property type="match status" value="1"/>
</dbReference>
<proteinExistence type="inferred from homology"/>
<dbReference type="CDD" id="cd11599">
    <property type="entry name" value="HDAC_classII_2"/>
    <property type="match status" value="1"/>
</dbReference>
<protein>
    <submittedName>
        <fullName evidence="3">Histone deacetylase-like amidohydrolase</fullName>
        <ecNumber evidence="3">3.5.1.-</ecNumber>
    </submittedName>
</protein>
<comment type="similarity">
    <text evidence="1">Belongs to the histone deacetylase family.</text>
</comment>
<dbReference type="EC" id="3.5.1.-" evidence="3"/>
<evidence type="ECO:0000256" key="1">
    <source>
        <dbReference type="ARBA" id="ARBA00005947"/>
    </source>
</evidence>
<dbReference type="InterPro" id="IPR023801">
    <property type="entry name" value="His_deacetylse_dom"/>
</dbReference>
<dbReference type="GO" id="GO:0004407">
    <property type="term" value="F:histone deacetylase activity"/>
    <property type="evidence" value="ECO:0007669"/>
    <property type="project" value="TreeGrafter"/>
</dbReference>
<dbReference type="Proteomes" id="UP000244932">
    <property type="component" value="Unassembled WGS sequence"/>
</dbReference>
<organism evidence="3 4">
    <name type="scientific">Pontivivens insulae</name>
    <dbReference type="NCBI Taxonomy" id="1639689"/>
    <lineage>
        <taxon>Bacteria</taxon>
        <taxon>Pseudomonadati</taxon>
        <taxon>Pseudomonadota</taxon>
        <taxon>Alphaproteobacteria</taxon>
        <taxon>Rhodobacterales</taxon>
        <taxon>Paracoccaceae</taxon>
        <taxon>Pontivivens</taxon>
    </lineage>
</organism>
<dbReference type="PANTHER" id="PTHR10625:SF10">
    <property type="entry name" value="HISTONE DEACETYLASE HDAC1"/>
    <property type="match status" value="1"/>
</dbReference>
<dbReference type="InterPro" id="IPR000286">
    <property type="entry name" value="HDACs"/>
</dbReference>
<dbReference type="AlphaFoldDB" id="A0A2R8AD55"/>